<evidence type="ECO:0000256" key="11">
    <source>
        <dbReference type="ARBA" id="ARBA00023012"/>
    </source>
</evidence>
<protein>
    <recommendedName>
        <fullName evidence="3">histidine kinase</fullName>
        <ecNumber evidence="3">2.7.13.3</ecNumber>
    </recommendedName>
</protein>
<keyword evidence="9" id="KW-0067">ATP-binding</keyword>
<dbReference type="GO" id="GO:0000155">
    <property type="term" value="F:phosphorelay sensor kinase activity"/>
    <property type="evidence" value="ECO:0007669"/>
    <property type="project" value="InterPro"/>
</dbReference>
<evidence type="ECO:0000256" key="7">
    <source>
        <dbReference type="ARBA" id="ARBA00022741"/>
    </source>
</evidence>
<evidence type="ECO:0000256" key="4">
    <source>
        <dbReference type="ARBA" id="ARBA00022553"/>
    </source>
</evidence>
<gene>
    <name evidence="14" type="ORF">EC501_02460</name>
</gene>
<dbReference type="Proteomes" id="UP000279909">
    <property type="component" value="Unassembled WGS sequence"/>
</dbReference>
<accession>A0A3M8HFG9</accession>
<dbReference type="PANTHER" id="PTHR45453:SF1">
    <property type="entry name" value="PHOSPHATE REGULON SENSOR PROTEIN PHOR"/>
    <property type="match status" value="1"/>
</dbReference>
<evidence type="ECO:0000256" key="9">
    <source>
        <dbReference type="ARBA" id="ARBA00022840"/>
    </source>
</evidence>
<evidence type="ECO:0000313" key="14">
    <source>
        <dbReference type="EMBL" id="RND01133.1"/>
    </source>
</evidence>
<feature type="domain" description="Histidine kinase" evidence="13">
    <location>
        <begin position="92"/>
        <end position="310"/>
    </location>
</feature>
<sequence length="311" mass="35927">MILLLIVIIVLLLLLIGWQSYSKFKIKKNLRELSQQLDSILHEQSAEKVLFITNEETVQTALIQINRLLDFNQKIIADYSKTKESLRKMISNMSHDLKTPLTVILGYVEKLMMDKMMQKEERTIVTHQLYKKTEQVIELIHRFFDLVKLESGDYSIPLTKVSVSEICRKNVLEFYHLLQSKKLQVELDIPEQDYFILGNEEALNRVLSNLISNALRYGSEGGIIGLTVREEADNIAIDVWDQGKGIAEKEQELVFERLYTLNDARNPEFQGSGLGLSITKRLVEGMKGSIFLKSKPYEKTVFTCVFNRITY</sequence>
<evidence type="ECO:0000256" key="6">
    <source>
        <dbReference type="ARBA" id="ARBA00022692"/>
    </source>
</evidence>
<evidence type="ECO:0000256" key="12">
    <source>
        <dbReference type="ARBA" id="ARBA00023136"/>
    </source>
</evidence>
<dbReference type="SUPFAM" id="SSF55874">
    <property type="entry name" value="ATPase domain of HSP90 chaperone/DNA topoisomerase II/histidine kinase"/>
    <property type="match status" value="1"/>
</dbReference>
<evidence type="ECO:0000256" key="8">
    <source>
        <dbReference type="ARBA" id="ARBA00022777"/>
    </source>
</evidence>
<dbReference type="Gene3D" id="1.10.287.130">
    <property type="match status" value="1"/>
</dbReference>
<dbReference type="CDD" id="cd00082">
    <property type="entry name" value="HisKA"/>
    <property type="match status" value="1"/>
</dbReference>
<dbReference type="Pfam" id="PF02518">
    <property type="entry name" value="HATPase_c"/>
    <property type="match status" value="1"/>
</dbReference>
<comment type="catalytic activity">
    <reaction evidence="1">
        <text>ATP + protein L-histidine = ADP + protein N-phospho-L-histidine.</text>
        <dbReference type="EC" id="2.7.13.3"/>
    </reaction>
</comment>
<dbReference type="GO" id="GO:0005524">
    <property type="term" value="F:ATP binding"/>
    <property type="evidence" value="ECO:0007669"/>
    <property type="project" value="UniProtKB-KW"/>
</dbReference>
<dbReference type="SMART" id="SM00388">
    <property type="entry name" value="HisKA"/>
    <property type="match status" value="1"/>
</dbReference>
<dbReference type="EMBL" id="RHLQ01000003">
    <property type="protein sequence ID" value="RND01133.1"/>
    <property type="molecule type" value="Genomic_DNA"/>
</dbReference>
<keyword evidence="12" id="KW-0472">Membrane</keyword>
<keyword evidence="6" id="KW-0812">Transmembrane</keyword>
<keyword evidence="15" id="KW-1185">Reference proteome</keyword>
<reference evidence="14 15" key="1">
    <citation type="journal article" date="2014" name="Int. J. Syst. Evol. Microbiol.">
        <title>Lysinibacillus halotolerans sp. nov., isolated from saline-alkaline soil.</title>
        <authorList>
            <person name="Kong D."/>
            <person name="Wang Y."/>
            <person name="Zhao B."/>
            <person name="Li Y."/>
            <person name="Song J."/>
            <person name="Zhai Y."/>
            <person name="Zhang C."/>
            <person name="Wang H."/>
            <person name="Chen X."/>
            <person name="Zhao B."/>
            <person name="Ruan Z."/>
        </authorList>
    </citation>
    <scope>NUCLEOTIDE SEQUENCE [LARGE SCALE GENOMIC DNA]</scope>
    <source>
        <strain evidence="14 15">MCCC 1A12703</strain>
    </source>
</reference>
<dbReference type="Pfam" id="PF00512">
    <property type="entry name" value="HisKA"/>
    <property type="match status" value="1"/>
</dbReference>
<keyword evidence="7" id="KW-0547">Nucleotide-binding</keyword>
<evidence type="ECO:0000313" key="15">
    <source>
        <dbReference type="Proteomes" id="UP000279909"/>
    </source>
</evidence>
<dbReference type="OrthoDB" id="9792991at2"/>
<dbReference type="InterPro" id="IPR050351">
    <property type="entry name" value="BphY/WalK/GraS-like"/>
</dbReference>
<dbReference type="GO" id="GO:0016036">
    <property type="term" value="P:cellular response to phosphate starvation"/>
    <property type="evidence" value="ECO:0007669"/>
    <property type="project" value="TreeGrafter"/>
</dbReference>
<dbReference type="AlphaFoldDB" id="A0A3M8HFG9"/>
<name>A0A3M8HFG9_9BACI</name>
<keyword evidence="5" id="KW-0808">Transferase</keyword>
<dbReference type="PANTHER" id="PTHR45453">
    <property type="entry name" value="PHOSPHATE REGULON SENSOR PROTEIN PHOR"/>
    <property type="match status" value="1"/>
</dbReference>
<dbReference type="InterPro" id="IPR003661">
    <property type="entry name" value="HisK_dim/P_dom"/>
</dbReference>
<keyword evidence="10" id="KW-1133">Transmembrane helix</keyword>
<dbReference type="GO" id="GO:0004721">
    <property type="term" value="F:phosphoprotein phosphatase activity"/>
    <property type="evidence" value="ECO:0007669"/>
    <property type="project" value="TreeGrafter"/>
</dbReference>
<dbReference type="FunFam" id="3.30.565.10:FF:000013">
    <property type="entry name" value="Two-component sensor histidine kinase"/>
    <property type="match status" value="1"/>
</dbReference>
<evidence type="ECO:0000259" key="13">
    <source>
        <dbReference type="PROSITE" id="PS50109"/>
    </source>
</evidence>
<dbReference type="SMART" id="SM00387">
    <property type="entry name" value="HATPase_c"/>
    <property type="match status" value="1"/>
</dbReference>
<keyword evidence="8 14" id="KW-0418">Kinase</keyword>
<keyword evidence="11" id="KW-0902">Two-component regulatory system</keyword>
<dbReference type="InterPro" id="IPR036097">
    <property type="entry name" value="HisK_dim/P_sf"/>
</dbReference>
<evidence type="ECO:0000256" key="10">
    <source>
        <dbReference type="ARBA" id="ARBA00022989"/>
    </source>
</evidence>
<dbReference type="EC" id="2.7.13.3" evidence="3"/>
<evidence type="ECO:0000256" key="5">
    <source>
        <dbReference type="ARBA" id="ARBA00022679"/>
    </source>
</evidence>
<dbReference type="InterPro" id="IPR036890">
    <property type="entry name" value="HATPase_C_sf"/>
</dbReference>
<dbReference type="InterPro" id="IPR004358">
    <property type="entry name" value="Sig_transdc_His_kin-like_C"/>
</dbReference>
<evidence type="ECO:0000256" key="1">
    <source>
        <dbReference type="ARBA" id="ARBA00000085"/>
    </source>
</evidence>
<keyword evidence="4" id="KW-0597">Phosphoprotein</keyword>
<dbReference type="GO" id="GO:0005886">
    <property type="term" value="C:plasma membrane"/>
    <property type="evidence" value="ECO:0007669"/>
    <property type="project" value="TreeGrafter"/>
</dbReference>
<comment type="caution">
    <text evidence="14">The sequence shown here is derived from an EMBL/GenBank/DDBJ whole genome shotgun (WGS) entry which is preliminary data.</text>
</comment>
<dbReference type="PRINTS" id="PR00344">
    <property type="entry name" value="BCTRLSENSOR"/>
</dbReference>
<evidence type="ECO:0000256" key="2">
    <source>
        <dbReference type="ARBA" id="ARBA00004370"/>
    </source>
</evidence>
<dbReference type="InterPro" id="IPR003594">
    <property type="entry name" value="HATPase_dom"/>
</dbReference>
<comment type="subcellular location">
    <subcellularLocation>
        <location evidence="2">Membrane</location>
    </subcellularLocation>
</comment>
<proteinExistence type="predicted"/>
<dbReference type="PROSITE" id="PS50109">
    <property type="entry name" value="HIS_KIN"/>
    <property type="match status" value="1"/>
</dbReference>
<dbReference type="InterPro" id="IPR005467">
    <property type="entry name" value="His_kinase_dom"/>
</dbReference>
<dbReference type="RefSeq" id="WP_122970701.1">
    <property type="nucleotide sequence ID" value="NZ_RHLQ01000003.1"/>
</dbReference>
<dbReference type="Gene3D" id="3.30.565.10">
    <property type="entry name" value="Histidine kinase-like ATPase, C-terminal domain"/>
    <property type="match status" value="1"/>
</dbReference>
<dbReference type="SUPFAM" id="SSF47384">
    <property type="entry name" value="Homodimeric domain of signal transducing histidine kinase"/>
    <property type="match status" value="1"/>
</dbReference>
<organism evidence="14 15">
    <name type="scientific">Lysinibacillus halotolerans</name>
    <dbReference type="NCBI Taxonomy" id="1368476"/>
    <lineage>
        <taxon>Bacteria</taxon>
        <taxon>Bacillati</taxon>
        <taxon>Bacillota</taxon>
        <taxon>Bacilli</taxon>
        <taxon>Bacillales</taxon>
        <taxon>Bacillaceae</taxon>
        <taxon>Lysinibacillus</taxon>
    </lineage>
</organism>
<evidence type="ECO:0000256" key="3">
    <source>
        <dbReference type="ARBA" id="ARBA00012438"/>
    </source>
</evidence>